<dbReference type="Pfam" id="PF04561">
    <property type="entry name" value="RNA_pol_Rpb2_2"/>
    <property type="match status" value="2"/>
</dbReference>
<dbReference type="InterPro" id="IPR019462">
    <property type="entry name" value="DNA-dir_RNA_pol_bsu_external_1"/>
</dbReference>
<dbReference type="InterPro" id="IPR007121">
    <property type="entry name" value="RNA_pol_bsu_CS"/>
</dbReference>
<evidence type="ECO:0000259" key="12">
    <source>
        <dbReference type="Pfam" id="PF04560"/>
    </source>
</evidence>
<evidence type="ECO:0000256" key="2">
    <source>
        <dbReference type="ARBA" id="ARBA00022478"/>
    </source>
</evidence>
<evidence type="ECO:0000256" key="5">
    <source>
        <dbReference type="ARBA" id="ARBA00023163"/>
    </source>
</evidence>
<dbReference type="GO" id="GO:0003677">
    <property type="term" value="F:DNA binding"/>
    <property type="evidence" value="ECO:0007669"/>
    <property type="project" value="UniProtKB-UniRule"/>
</dbReference>
<evidence type="ECO:0000256" key="3">
    <source>
        <dbReference type="ARBA" id="ARBA00022679"/>
    </source>
</evidence>
<dbReference type="GO" id="GO:0032549">
    <property type="term" value="F:ribonucleoside binding"/>
    <property type="evidence" value="ECO:0007669"/>
    <property type="project" value="InterPro"/>
</dbReference>
<dbReference type="PROSITE" id="PS01166">
    <property type="entry name" value="RNA_POL_BETA"/>
    <property type="match status" value="1"/>
</dbReference>
<name>A0A1H0QLU0_SELRU</name>
<dbReference type="InterPro" id="IPR042107">
    <property type="entry name" value="DNA-dir_RNA_pol_bsu_ext_1_sf"/>
</dbReference>
<dbReference type="NCBIfam" id="TIGR02013">
    <property type="entry name" value="rpoB"/>
    <property type="match status" value="1"/>
</dbReference>
<dbReference type="Gene3D" id="3.90.1800.10">
    <property type="entry name" value="RNA polymerase alpha subunit dimerisation domain"/>
    <property type="match status" value="1"/>
</dbReference>
<keyword evidence="2 7" id="KW-0240">DNA-directed RNA polymerase</keyword>
<keyword evidence="3 7" id="KW-0808">Transferase</keyword>
<evidence type="ECO:0000259" key="14">
    <source>
        <dbReference type="Pfam" id="PF04563"/>
    </source>
</evidence>
<dbReference type="HAMAP" id="MF_01321">
    <property type="entry name" value="RNApol_bact_RpoB"/>
    <property type="match status" value="1"/>
</dbReference>
<dbReference type="InterPro" id="IPR037033">
    <property type="entry name" value="DNA-dir_RNAP_su2_hyb_sf"/>
</dbReference>
<reference evidence="17 18" key="1">
    <citation type="submission" date="2016-10" db="EMBL/GenBank/DDBJ databases">
        <authorList>
            <person name="de Groot N.N."/>
        </authorList>
    </citation>
    <scope>NUCLEOTIDE SEQUENCE [LARGE SCALE GENOMIC DNA]</scope>
    <source>
        <strain evidence="17 18">S137</strain>
    </source>
</reference>
<evidence type="ECO:0000256" key="6">
    <source>
        <dbReference type="ARBA" id="ARBA00048552"/>
    </source>
</evidence>
<evidence type="ECO:0000313" key="17">
    <source>
        <dbReference type="EMBL" id="SDP18242.1"/>
    </source>
</evidence>
<feature type="domain" description="RNA polymerase Rpb2" evidence="12">
    <location>
        <begin position="1081"/>
        <end position="1156"/>
    </location>
</feature>
<dbReference type="Proteomes" id="UP000182412">
    <property type="component" value="Unassembled WGS sequence"/>
</dbReference>
<dbReference type="GO" id="GO:0000428">
    <property type="term" value="C:DNA-directed RNA polymerase complex"/>
    <property type="evidence" value="ECO:0007669"/>
    <property type="project" value="UniProtKB-KW"/>
</dbReference>
<dbReference type="FunFam" id="3.90.1800.10:FF:000001">
    <property type="entry name" value="DNA-directed RNA polymerase subunit beta"/>
    <property type="match status" value="1"/>
</dbReference>
<dbReference type="OrthoDB" id="9803954at2"/>
<dbReference type="Gene3D" id="2.40.270.10">
    <property type="entry name" value="DNA-directed RNA polymerase, subunit 2, domain 6"/>
    <property type="match status" value="1"/>
</dbReference>
<feature type="domain" description="RNA polymerase Rpb2" evidence="13">
    <location>
        <begin position="139"/>
        <end position="283"/>
    </location>
</feature>
<dbReference type="Gene3D" id="2.30.150.10">
    <property type="entry name" value="DNA-directed RNA polymerase, beta subunit, external 1 domain"/>
    <property type="match status" value="1"/>
</dbReference>
<dbReference type="NCBIfam" id="NF001616">
    <property type="entry name" value="PRK00405.1"/>
    <property type="match status" value="1"/>
</dbReference>
<evidence type="ECO:0000259" key="15">
    <source>
        <dbReference type="Pfam" id="PF04565"/>
    </source>
</evidence>
<feature type="domain" description="DNA-directed RNA polymerase subunit 2 hybrid-binding" evidence="11">
    <location>
        <begin position="661"/>
        <end position="1079"/>
    </location>
</feature>
<keyword evidence="4 7" id="KW-0548">Nucleotidyltransferase</keyword>
<dbReference type="InterPro" id="IPR007120">
    <property type="entry name" value="DNA-dir_RNAP_su2_dom"/>
</dbReference>
<protein>
    <recommendedName>
        <fullName evidence="7 9">DNA-directed RNA polymerase subunit beta</fullName>
        <shortName evidence="7">RNAP subunit beta</shortName>
        <ecNumber evidence="7 9">2.7.7.6</ecNumber>
    </recommendedName>
    <alternativeName>
        <fullName evidence="7">RNA polymerase subunit beta</fullName>
    </alternativeName>
    <alternativeName>
        <fullName evidence="7">Transcriptase subunit beta</fullName>
    </alternativeName>
</protein>
<dbReference type="EMBL" id="FNJQ01000008">
    <property type="protein sequence ID" value="SDP18242.1"/>
    <property type="molecule type" value="Genomic_DNA"/>
</dbReference>
<dbReference type="EC" id="2.7.7.6" evidence="7 9"/>
<sequence>MLFNPVPVGKRTRYSYAKIKEVMEMPHLLDIQRNSYQWFLDEGLQDIFNDISPIQDFSGNLVLSFESFSLGEPKYELDECKERDVTLAAPIRVNVRLINRETGEIKEQEVFMGDFPLMTDTGTFIINGAERVIVSQLVRSPGAYYGEEIDPTGKHLYNATVIPNRGAWIELETDTNDVVSVRIDRTRKMPVTYFIRALGFATDEEIIDLFGEDPRIMNTLERDGEDVKSQGKAVIEIYRRLRPGEPANEDNAQQLLDSLFFDPKRYDLATVGRYKLTKKLGWKRRILGKVLAEPIVDMETGEIVIPANEVVTEDMLDAVDVERERQLFGEGNIVQLYLLKKDGSRMKLLCSPTLDIHDRTITKNDIIASINYLLNLMDGVGSTDDIDHLGNRRVRAVGELLQNQFRIGLSRMERVVRERMTIQDVDVITPQALINIRPVVAAIKEFFGSSQLSQFMDQHNPLSELTHKRRLSALGPGGLSRERAGFEVRDVHNSHYGRMCPVESPEGPNIGLIGSLATYARVNQFGFMETPYRRVDKETQRVTDEVRYLTADEEDELVIAQANEPLDENEWFVNPRVTARYNEETGLHARETVDYMDVSPRQVFSIATAMIPFLENDDANRALMGANMQRQAVPLLRTQAPLVGTGMEYKAACDSGVMILAKRAGVVENVTADYIDVRTKNGELDHYKLQKFIRSNQGTCINQIPIVYKGDEVVEKQPIADGPATDHGELALGYNIVVAYMPWEGYNYEDAVLLSENLVKRDLYTSIHIEEYECDARDTKLGPEEITRDIPNVAEEALKDLDDEGIIRIGADVRPGDILVGKVTPKGETELTAEERLLRAIFGEKAREVRDTSLRVPHGEQGKIVDVKIFCRDNNDELPPGVNRLVRVYIAQKRKISVGDKMAGRHGNKGVVSRIMRQEDMPFLPDGTPVDIVLNPLGVPSRMNIGQILEAHLGMAVKVLGQQIKDGDPTVEARLREAGYDFDKNGMPIPDVAGLHIATPVFDGASDEAVFGTIRAAGLADDAKTVLYDGRTGEPFENRVTVGCTYFLKLHHLVADKIHARSTGPYSLVTQQPLGGKAQFGGQRFGEMEVWALEAYGAAYTLQEILTVKSDDVVGRVKAYEAIVKGENIPEPGVPESFKVLIKELQSIGLDIKVLNEDAKEISLQDEDDEDINETAKKLDFDVAGVDPSQEGAAAPKQEDSYDEGAPSDDEKPDDIIADIGSLGSIVEPGAEDTDNGEE</sequence>
<dbReference type="GO" id="GO:0006351">
    <property type="term" value="P:DNA-templated transcription"/>
    <property type="evidence" value="ECO:0007669"/>
    <property type="project" value="UniProtKB-UniRule"/>
</dbReference>
<feature type="compositionally biased region" description="Acidic residues" evidence="10">
    <location>
        <begin position="1230"/>
        <end position="1239"/>
    </location>
</feature>
<comment type="function">
    <text evidence="1 7 9">DNA-dependent RNA polymerase catalyzes the transcription of DNA into RNA using the four ribonucleoside triphosphates as substrates.</text>
</comment>
<gene>
    <name evidence="7" type="primary">rpoB</name>
    <name evidence="17" type="ORF">SAMN05216366_10870</name>
</gene>
<evidence type="ECO:0000259" key="16">
    <source>
        <dbReference type="Pfam" id="PF10385"/>
    </source>
</evidence>
<evidence type="ECO:0000256" key="9">
    <source>
        <dbReference type="RuleBase" id="RU363031"/>
    </source>
</evidence>
<dbReference type="CDD" id="cd00653">
    <property type="entry name" value="RNA_pol_B_RPB2"/>
    <property type="match status" value="1"/>
</dbReference>
<dbReference type="InterPro" id="IPR010243">
    <property type="entry name" value="RNA_pol_bsu_bac"/>
</dbReference>
<dbReference type="InterPro" id="IPR007645">
    <property type="entry name" value="RNA_pol_Rpb2_3"/>
</dbReference>
<dbReference type="Gene3D" id="2.40.50.150">
    <property type="match status" value="1"/>
</dbReference>
<evidence type="ECO:0000256" key="10">
    <source>
        <dbReference type="SAM" id="MobiDB-lite"/>
    </source>
</evidence>
<feature type="domain" description="RNA polymerase Rpb2" evidence="13">
    <location>
        <begin position="355"/>
        <end position="395"/>
    </location>
</feature>
<comment type="subunit">
    <text evidence="7 9">The RNAP catalytic core consists of 2 alpha, 1 beta, 1 beta' and 1 omega subunit. When a sigma factor is associated with the core the holoenzyme is formed, which can initiate transcription.</text>
</comment>
<dbReference type="Pfam" id="PF04565">
    <property type="entry name" value="RNA_pol_Rpb2_3"/>
    <property type="match status" value="1"/>
</dbReference>
<dbReference type="InterPro" id="IPR007642">
    <property type="entry name" value="RNA_pol_Rpb2_2"/>
</dbReference>
<dbReference type="InterPro" id="IPR015712">
    <property type="entry name" value="DNA-dir_RNA_pol_su2"/>
</dbReference>
<evidence type="ECO:0000256" key="7">
    <source>
        <dbReference type="HAMAP-Rule" id="MF_01321"/>
    </source>
</evidence>
<dbReference type="Pfam" id="PF04563">
    <property type="entry name" value="RNA_pol_Rpb2_1"/>
    <property type="match status" value="1"/>
</dbReference>
<feature type="compositionally biased region" description="Acidic residues" evidence="10">
    <location>
        <begin position="1201"/>
        <end position="1217"/>
    </location>
</feature>
<dbReference type="PANTHER" id="PTHR20856">
    <property type="entry name" value="DNA-DIRECTED RNA POLYMERASE I SUBUNIT 2"/>
    <property type="match status" value="1"/>
</dbReference>
<accession>A0A1H0QLU0</accession>
<comment type="similarity">
    <text evidence="7 8">Belongs to the RNA polymerase beta chain family.</text>
</comment>
<dbReference type="Gene3D" id="2.40.50.100">
    <property type="match status" value="1"/>
</dbReference>
<dbReference type="SUPFAM" id="SSF64484">
    <property type="entry name" value="beta and beta-prime subunits of DNA dependent RNA-polymerase"/>
    <property type="match status" value="1"/>
</dbReference>
<proteinExistence type="inferred from homology"/>
<evidence type="ECO:0000256" key="4">
    <source>
        <dbReference type="ARBA" id="ARBA00022695"/>
    </source>
</evidence>
<evidence type="ECO:0000256" key="8">
    <source>
        <dbReference type="RuleBase" id="RU000434"/>
    </source>
</evidence>
<keyword evidence="5 7" id="KW-0804">Transcription</keyword>
<dbReference type="InterPro" id="IPR037034">
    <property type="entry name" value="RNA_pol_Rpb2_2_sf"/>
</dbReference>
<dbReference type="Gene3D" id="3.90.1110.10">
    <property type="entry name" value="RNA polymerase Rpb2, domain 2"/>
    <property type="match status" value="1"/>
</dbReference>
<evidence type="ECO:0000259" key="13">
    <source>
        <dbReference type="Pfam" id="PF04561"/>
    </source>
</evidence>
<feature type="domain" description="DNA-directed RNA polymerase beta subunit external 1" evidence="16">
    <location>
        <begin position="532"/>
        <end position="599"/>
    </location>
</feature>
<dbReference type="Gene3D" id="3.90.1100.10">
    <property type="match status" value="1"/>
</dbReference>
<feature type="region of interest" description="Disordered" evidence="10">
    <location>
        <begin position="1180"/>
        <end position="1239"/>
    </location>
</feature>
<evidence type="ECO:0000259" key="11">
    <source>
        <dbReference type="Pfam" id="PF00562"/>
    </source>
</evidence>
<dbReference type="AlphaFoldDB" id="A0A1H0QLU0"/>
<feature type="domain" description="RNA polymerase Rpb2" evidence="15">
    <location>
        <begin position="454"/>
        <end position="522"/>
    </location>
</feature>
<dbReference type="InterPro" id="IPR007641">
    <property type="entry name" value="RNA_pol_Rpb2_7"/>
</dbReference>
<dbReference type="Pfam" id="PF10385">
    <property type="entry name" value="RNA_pol_Rpb2_45"/>
    <property type="match status" value="1"/>
</dbReference>
<dbReference type="RefSeq" id="WP_074571889.1">
    <property type="nucleotide sequence ID" value="NZ_FNJQ01000008.1"/>
</dbReference>
<evidence type="ECO:0000313" key="18">
    <source>
        <dbReference type="Proteomes" id="UP000182412"/>
    </source>
</evidence>
<comment type="catalytic activity">
    <reaction evidence="6 7 9">
        <text>RNA(n) + a ribonucleoside 5'-triphosphate = RNA(n+1) + diphosphate</text>
        <dbReference type="Rhea" id="RHEA:21248"/>
        <dbReference type="Rhea" id="RHEA-COMP:14527"/>
        <dbReference type="Rhea" id="RHEA-COMP:17342"/>
        <dbReference type="ChEBI" id="CHEBI:33019"/>
        <dbReference type="ChEBI" id="CHEBI:61557"/>
        <dbReference type="ChEBI" id="CHEBI:140395"/>
        <dbReference type="EC" id="2.7.7.6"/>
    </reaction>
</comment>
<dbReference type="InterPro" id="IPR014724">
    <property type="entry name" value="RNA_pol_RPB2_OB-fold"/>
</dbReference>
<dbReference type="InterPro" id="IPR007644">
    <property type="entry name" value="RNA_pol_bsu_protrusion"/>
</dbReference>
<organism evidence="17 18">
    <name type="scientific">Selenomonas ruminantium</name>
    <dbReference type="NCBI Taxonomy" id="971"/>
    <lineage>
        <taxon>Bacteria</taxon>
        <taxon>Bacillati</taxon>
        <taxon>Bacillota</taxon>
        <taxon>Negativicutes</taxon>
        <taxon>Selenomonadales</taxon>
        <taxon>Selenomonadaceae</taxon>
        <taxon>Selenomonas</taxon>
    </lineage>
</organism>
<dbReference type="Pfam" id="PF00562">
    <property type="entry name" value="RNA_pol_Rpb2_6"/>
    <property type="match status" value="1"/>
</dbReference>
<dbReference type="GO" id="GO:0003899">
    <property type="term" value="F:DNA-directed RNA polymerase activity"/>
    <property type="evidence" value="ECO:0007669"/>
    <property type="project" value="UniProtKB-UniRule"/>
</dbReference>
<feature type="domain" description="RNA polymerase beta subunit protrusion" evidence="14">
    <location>
        <begin position="28"/>
        <end position="439"/>
    </location>
</feature>
<evidence type="ECO:0000256" key="1">
    <source>
        <dbReference type="ARBA" id="ARBA00004026"/>
    </source>
</evidence>
<dbReference type="Pfam" id="PF04560">
    <property type="entry name" value="RNA_pol_Rpb2_7"/>
    <property type="match status" value="1"/>
</dbReference>